<evidence type="ECO:0000313" key="1">
    <source>
        <dbReference type="EMBL" id="RMX47085.1"/>
    </source>
</evidence>
<organism evidence="1 2">
    <name type="scientific">Pocillopora damicornis</name>
    <name type="common">Cauliflower coral</name>
    <name type="synonym">Millepora damicornis</name>
    <dbReference type="NCBI Taxonomy" id="46731"/>
    <lineage>
        <taxon>Eukaryota</taxon>
        <taxon>Metazoa</taxon>
        <taxon>Cnidaria</taxon>
        <taxon>Anthozoa</taxon>
        <taxon>Hexacorallia</taxon>
        <taxon>Scleractinia</taxon>
        <taxon>Astrocoeniina</taxon>
        <taxon>Pocilloporidae</taxon>
        <taxon>Pocillopora</taxon>
    </lineage>
</organism>
<gene>
    <name evidence="1" type="ORF">pdam_00025816</name>
</gene>
<accession>A0A3M6U082</accession>
<protein>
    <submittedName>
        <fullName evidence="1">Uncharacterized protein</fullName>
    </submittedName>
</protein>
<name>A0A3M6U082_POCDA</name>
<comment type="caution">
    <text evidence="1">The sequence shown here is derived from an EMBL/GenBank/DDBJ whole genome shotgun (WGS) entry which is preliminary data.</text>
</comment>
<reference evidence="1 2" key="1">
    <citation type="journal article" date="2018" name="Sci. Rep.">
        <title>Comparative analysis of the Pocillopora damicornis genome highlights role of immune system in coral evolution.</title>
        <authorList>
            <person name="Cunning R."/>
            <person name="Bay R.A."/>
            <person name="Gillette P."/>
            <person name="Baker A.C."/>
            <person name="Traylor-Knowles N."/>
        </authorList>
    </citation>
    <scope>NUCLEOTIDE SEQUENCE [LARGE SCALE GENOMIC DNA]</scope>
    <source>
        <strain evidence="1">RSMAS</strain>
        <tissue evidence="1">Whole animal</tissue>
    </source>
</reference>
<proteinExistence type="predicted"/>
<dbReference type="EMBL" id="RCHS01002498">
    <property type="protein sequence ID" value="RMX47085.1"/>
    <property type="molecule type" value="Genomic_DNA"/>
</dbReference>
<sequence>MYTTPLHMTFPNTPEIIHKPPVYIMEIDQGITTKVTSKSAIAMLTNIKLVSDLTSDEETIPCKRYEHRDGVEDCDNNPLGIWFHLKFLFFQLLKLNKIKLLLLNKQSFTLVESMIFQDVTEAMNRNGNTGNRKRNAAGHFNFLLK</sequence>
<dbReference type="Proteomes" id="UP000275408">
    <property type="component" value="Unassembled WGS sequence"/>
</dbReference>
<evidence type="ECO:0000313" key="2">
    <source>
        <dbReference type="Proteomes" id="UP000275408"/>
    </source>
</evidence>
<dbReference type="AlphaFoldDB" id="A0A3M6U082"/>
<keyword evidence="2" id="KW-1185">Reference proteome</keyword>